<comment type="caution">
    <text evidence="1">The sequence shown here is derived from an EMBL/GenBank/DDBJ whole genome shotgun (WGS) entry which is preliminary data.</text>
</comment>
<dbReference type="AlphaFoldDB" id="A0A540LB59"/>
<organism evidence="1 2">
    <name type="scientific">Malus baccata</name>
    <name type="common">Siberian crab apple</name>
    <name type="synonym">Pyrus baccata</name>
    <dbReference type="NCBI Taxonomy" id="106549"/>
    <lineage>
        <taxon>Eukaryota</taxon>
        <taxon>Viridiplantae</taxon>
        <taxon>Streptophyta</taxon>
        <taxon>Embryophyta</taxon>
        <taxon>Tracheophyta</taxon>
        <taxon>Spermatophyta</taxon>
        <taxon>Magnoliopsida</taxon>
        <taxon>eudicotyledons</taxon>
        <taxon>Gunneridae</taxon>
        <taxon>Pentapetalae</taxon>
        <taxon>rosids</taxon>
        <taxon>fabids</taxon>
        <taxon>Rosales</taxon>
        <taxon>Rosaceae</taxon>
        <taxon>Amygdaloideae</taxon>
        <taxon>Maleae</taxon>
        <taxon>Malus</taxon>
    </lineage>
</organism>
<protein>
    <submittedName>
        <fullName evidence="1">Uncharacterized protein</fullName>
    </submittedName>
</protein>
<dbReference type="Proteomes" id="UP000315295">
    <property type="component" value="Unassembled WGS sequence"/>
</dbReference>
<gene>
    <name evidence="1" type="ORF">C1H46_030943</name>
</gene>
<proteinExistence type="predicted"/>
<name>A0A540LB59_MALBA</name>
<reference evidence="1 2" key="1">
    <citation type="journal article" date="2019" name="G3 (Bethesda)">
        <title>Sequencing of a Wild Apple (Malus baccata) Genome Unravels the Differences Between Cultivated and Wild Apple Species Regarding Disease Resistance and Cold Tolerance.</title>
        <authorList>
            <person name="Chen X."/>
        </authorList>
    </citation>
    <scope>NUCLEOTIDE SEQUENCE [LARGE SCALE GENOMIC DNA]</scope>
    <source>
        <strain evidence="2">cv. Shandingzi</strain>
        <tissue evidence="1">Leaves</tissue>
    </source>
</reference>
<evidence type="ECO:0000313" key="2">
    <source>
        <dbReference type="Proteomes" id="UP000315295"/>
    </source>
</evidence>
<keyword evidence="2" id="KW-1185">Reference proteome</keyword>
<sequence length="55" mass="5597">MPMALQLGSAGSSGGGAGYRGGGVRKGLSMLLGLNLEQGGFLGQDNGFRAELWKQ</sequence>
<dbReference type="EMBL" id="VIEB01000675">
    <property type="protein sequence ID" value="TQD83502.1"/>
    <property type="molecule type" value="Genomic_DNA"/>
</dbReference>
<accession>A0A540LB59</accession>
<evidence type="ECO:0000313" key="1">
    <source>
        <dbReference type="EMBL" id="TQD83502.1"/>
    </source>
</evidence>